<evidence type="ECO:0000256" key="1">
    <source>
        <dbReference type="ARBA" id="ARBA00004141"/>
    </source>
</evidence>
<feature type="compositionally biased region" description="Basic residues" evidence="6">
    <location>
        <begin position="17"/>
        <end position="26"/>
    </location>
</feature>
<keyword evidence="5" id="KW-0472">Membrane</keyword>
<feature type="compositionally biased region" description="Basic residues" evidence="6">
    <location>
        <begin position="211"/>
        <end position="222"/>
    </location>
</feature>
<dbReference type="EnsemblPlants" id="ONIVA05G26400.1">
    <property type="protein sequence ID" value="ONIVA05G26400.1"/>
    <property type="gene ID" value="ONIVA05G26400"/>
</dbReference>
<dbReference type="GO" id="GO:0005524">
    <property type="term" value="F:ATP binding"/>
    <property type="evidence" value="ECO:0007669"/>
    <property type="project" value="InterPro"/>
</dbReference>
<dbReference type="Gene3D" id="3.40.50.300">
    <property type="entry name" value="P-loop containing nucleotide triphosphate hydrolases"/>
    <property type="match status" value="1"/>
</dbReference>
<dbReference type="HOGENOM" id="CLU_1216440_0_0_1"/>
<keyword evidence="4" id="KW-1133">Transmembrane helix</keyword>
<proteinExistence type="predicted"/>
<evidence type="ECO:0000259" key="7">
    <source>
        <dbReference type="Pfam" id="PF00005"/>
    </source>
</evidence>
<feature type="region of interest" description="Disordered" evidence="6">
    <location>
        <begin position="17"/>
        <end position="47"/>
    </location>
</feature>
<dbReference type="Gramene" id="ONIVA05G26400.1">
    <property type="protein sequence ID" value="ONIVA05G26400.1"/>
    <property type="gene ID" value="ONIVA05G26400"/>
</dbReference>
<protein>
    <recommendedName>
        <fullName evidence="7">ABC transporter domain-containing protein</fullName>
    </recommendedName>
</protein>
<evidence type="ECO:0000256" key="5">
    <source>
        <dbReference type="ARBA" id="ARBA00023136"/>
    </source>
</evidence>
<dbReference type="AlphaFoldDB" id="A0A0E0HHX9"/>
<feature type="domain" description="ABC transporter" evidence="7">
    <location>
        <begin position="52"/>
        <end position="169"/>
    </location>
</feature>
<keyword evidence="3" id="KW-0812">Transmembrane</keyword>
<dbReference type="GO" id="GO:0016887">
    <property type="term" value="F:ATP hydrolysis activity"/>
    <property type="evidence" value="ECO:0007669"/>
    <property type="project" value="InterPro"/>
</dbReference>
<dbReference type="GO" id="GO:0042626">
    <property type="term" value="F:ATPase-coupled transmembrane transporter activity"/>
    <property type="evidence" value="ECO:0007669"/>
    <property type="project" value="TreeGrafter"/>
</dbReference>
<dbReference type="PANTHER" id="PTHR48041:SF56">
    <property type="entry name" value="ABC TRANSPORTER G FAMILY MEMBER 25"/>
    <property type="match status" value="1"/>
</dbReference>
<reference evidence="8" key="1">
    <citation type="submission" date="2015-04" db="UniProtKB">
        <authorList>
            <consortium name="EnsemblPlants"/>
        </authorList>
    </citation>
    <scope>IDENTIFICATION</scope>
    <source>
        <strain evidence="8">SL10</strain>
    </source>
</reference>
<accession>A0A0E0HHX9</accession>
<keyword evidence="9" id="KW-1185">Reference proteome</keyword>
<dbReference type="InterPro" id="IPR003439">
    <property type="entry name" value="ABC_transporter-like_ATP-bd"/>
</dbReference>
<name>A0A0E0HHX9_ORYNI</name>
<dbReference type="InterPro" id="IPR050352">
    <property type="entry name" value="ABCG_transporters"/>
</dbReference>
<dbReference type="STRING" id="4536.A0A0E0HHX9"/>
<dbReference type="PANTHER" id="PTHR48041">
    <property type="entry name" value="ABC TRANSPORTER G FAMILY MEMBER 28"/>
    <property type="match status" value="1"/>
</dbReference>
<organism evidence="8">
    <name type="scientific">Oryza nivara</name>
    <name type="common">Indian wild rice</name>
    <name type="synonym">Oryza sativa f. spontanea</name>
    <dbReference type="NCBI Taxonomy" id="4536"/>
    <lineage>
        <taxon>Eukaryota</taxon>
        <taxon>Viridiplantae</taxon>
        <taxon>Streptophyta</taxon>
        <taxon>Embryophyta</taxon>
        <taxon>Tracheophyta</taxon>
        <taxon>Spermatophyta</taxon>
        <taxon>Magnoliopsida</taxon>
        <taxon>Liliopsida</taxon>
        <taxon>Poales</taxon>
        <taxon>Poaceae</taxon>
        <taxon>BOP clade</taxon>
        <taxon>Oryzoideae</taxon>
        <taxon>Oryzeae</taxon>
        <taxon>Oryzinae</taxon>
        <taxon>Oryza</taxon>
    </lineage>
</organism>
<evidence type="ECO:0000256" key="4">
    <source>
        <dbReference type="ARBA" id="ARBA00022989"/>
    </source>
</evidence>
<reference evidence="8" key="2">
    <citation type="submission" date="2018-04" db="EMBL/GenBank/DDBJ databases">
        <title>OnivRS2 (Oryza nivara Reference Sequence Version 2).</title>
        <authorList>
            <person name="Zhang J."/>
            <person name="Kudrna D."/>
            <person name="Lee S."/>
            <person name="Talag J."/>
            <person name="Rajasekar S."/>
            <person name="Welchert J."/>
            <person name="Hsing Y.-I."/>
            <person name="Wing R.A."/>
        </authorList>
    </citation>
    <scope>NUCLEOTIDE SEQUENCE [LARGE SCALE GENOMIC DNA]</scope>
    <source>
        <strain evidence="8">SL10</strain>
    </source>
</reference>
<dbReference type="GO" id="GO:0005886">
    <property type="term" value="C:plasma membrane"/>
    <property type="evidence" value="ECO:0007669"/>
    <property type="project" value="TreeGrafter"/>
</dbReference>
<comment type="subcellular location">
    <subcellularLocation>
        <location evidence="1">Membrane</location>
        <topology evidence="1">Multi-pass membrane protein</topology>
    </subcellularLocation>
</comment>
<keyword evidence="2" id="KW-0813">Transport</keyword>
<dbReference type="Pfam" id="PF00005">
    <property type="entry name" value="ABC_tran"/>
    <property type="match status" value="1"/>
</dbReference>
<feature type="region of interest" description="Disordered" evidence="6">
    <location>
        <begin position="178"/>
        <end position="228"/>
    </location>
</feature>
<evidence type="ECO:0000256" key="3">
    <source>
        <dbReference type="ARBA" id="ARBA00022692"/>
    </source>
</evidence>
<sequence>MLLCVVEFIDVASRWSGRPRRRRRQRGAPLGRISHAGAGGGGGGAQEERTILKGITDKVRPWEVLSVLGPSGSGKSTLVSILGGRLAGRHAGMVLAGGRAPCRAVQRRAGFVAQDDVLHPHLTVCETLLFCAMLRLPTSAPATAEAAAAEAVISELGLASCADTIVGNAFVRSVASSAPCSASRPPRARTPPPPAAAQHAGRRPLLLPAAKRTKKKREKRKGKFDVAR</sequence>
<evidence type="ECO:0000313" key="9">
    <source>
        <dbReference type="Proteomes" id="UP000006591"/>
    </source>
</evidence>
<dbReference type="SUPFAM" id="SSF52540">
    <property type="entry name" value="P-loop containing nucleoside triphosphate hydrolases"/>
    <property type="match status" value="1"/>
</dbReference>
<dbReference type="InterPro" id="IPR027417">
    <property type="entry name" value="P-loop_NTPase"/>
</dbReference>
<evidence type="ECO:0000313" key="8">
    <source>
        <dbReference type="EnsemblPlants" id="ONIVA05G26400.1"/>
    </source>
</evidence>
<dbReference type="eggNOG" id="KOG0061">
    <property type="taxonomic scope" value="Eukaryota"/>
</dbReference>
<evidence type="ECO:0000256" key="6">
    <source>
        <dbReference type="SAM" id="MobiDB-lite"/>
    </source>
</evidence>
<evidence type="ECO:0000256" key="2">
    <source>
        <dbReference type="ARBA" id="ARBA00022448"/>
    </source>
</evidence>
<dbReference type="Proteomes" id="UP000006591">
    <property type="component" value="Chromosome 5"/>
</dbReference>